<reference evidence="2" key="1">
    <citation type="submission" date="2021-12" db="EMBL/GenBank/DDBJ databases">
        <title>Black yeast isolated from Biological Soil Crust.</title>
        <authorList>
            <person name="Kurbessoian T."/>
        </authorList>
    </citation>
    <scope>NUCLEOTIDE SEQUENCE</scope>
    <source>
        <strain evidence="2">CCFEE 5208</strain>
    </source>
</reference>
<comment type="caution">
    <text evidence="2">The sequence shown here is derived from an EMBL/GenBank/DDBJ whole genome shotgun (WGS) entry which is preliminary data.</text>
</comment>
<gene>
    <name evidence="2" type="ORF">LTR82_017454</name>
</gene>
<evidence type="ECO:0000256" key="1">
    <source>
        <dbReference type="SAM" id="MobiDB-lite"/>
    </source>
</evidence>
<proteinExistence type="predicted"/>
<organism evidence="2 3">
    <name type="scientific">Friedmanniomyces endolithicus</name>
    <dbReference type="NCBI Taxonomy" id="329885"/>
    <lineage>
        <taxon>Eukaryota</taxon>
        <taxon>Fungi</taxon>
        <taxon>Dikarya</taxon>
        <taxon>Ascomycota</taxon>
        <taxon>Pezizomycotina</taxon>
        <taxon>Dothideomycetes</taxon>
        <taxon>Dothideomycetidae</taxon>
        <taxon>Mycosphaerellales</taxon>
        <taxon>Teratosphaeriaceae</taxon>
        <taxon>Friedmanniomyces</taxon>
    </lineage>
</organism>
<name>A0AAN6F483_9PEZI</name>
<evidence type="ECO:0000313" key="3">
    <source>
        <dbReference type="Proteomes" id="UP001168146"/>
    </source>
</evidence>
<dbReference type="Proteomes" id="UP001168146">
    <property type="component" value="Unassembled WGS sequence"/>
</dbReference>
<dbReference type="EMBL" id="JASUXU010000141">
    <property type="protein sequence ID" value="KAK0303706.1"/>
    <property type="molecule type" value="Genomic_DNA"/>
</dbReference>
<evidence type="ECO:0000313" key="2">
    <source>
        <dbReference type="EMBL" id="KAK0303706.1"/>
    </source>
</evidence>
<feature type="region of interest" description="Disordered" evidence="1">
    <location>
        <begin position="320"/>
        <end position="345"/>
    </location>
</feature>
<sequence>MEGMQLPIILDGSKELFKLTIDAGQTSANAVEKFIDQFGLDMDFYPPLRAICDACISGTSRPVWQVGLDDSCDSLSEYKPGDLTNSTTCLASPDTRERTLLMERLQSTQFRFCTTSRSFVADVRPVPPEPQEGHEGRMTSLARSTFDSSALTHVTLHHILPSVADHIGQDMMTAMVGGSILTAARMVHPHPSTGTCEREAINANEPLQISLHRQLLEIEPAPGSTSMNQLRGRIRRLFDWLQEALVATHPNAGVWLRDQKLDPTLESAIHCINSVLQRASSVVEDRDKWVPEWIWTNIFAICFVPPKDASMVEDLGSQEGTMSTHTLSSHATLDNDTITETGSSVRSPRVVDEIPRLKINSRSKVSEDWNFEESFDM</sequence>
<accession>A0AAN6F483</accession>
<protein>
    <submittedName>
        <fullName evidence="2">Uncharacterized protein</fullName>
    </submittedName>
</protein>
<dbReference type="AlphaFoldDB" id="A0AAN6F483"/>